<name>A8ZM55_ACAM1</name>
<feature type="region of interest" description="Disordered" evidence="1">
    <location>
        <begin position="1"/>
        <end position="23"/>
    </location>
</feature>
<dbReference type="KEGG" id="amr:AM1_B0098"/>
<proteinExistence type="predicted"/>
<geneLocation type="plasmid" evidence="2 3">
    <name>pREB2</name>
</geneLocation>
<organism evidence="2 3">
    <name type="scientific">Acaryochloris marina (strain MBIC 11017)</name>
    <dbReference type="NCBI Taxonomy" id="329726"/>
    <lineage>
        <taxon>Bacteria</taxon>
        <taxon>Bacillati</taxon>
        <taxon>Cyanobacteriota</taxon>
        <taxon>Cyanophyceae</taxon>
        <taxon>Acaryochloridales</taxon>
        <taxon>Acaryochloridaceae</taxon>
        <taxon>Acaryochloris</taxon>
    </lineage>
</organism>
<protein>
    <submittedName>
        <fullName evidence="2">Uncharacterized protein</fullName>
    </submittedName>
</protein>
<keyword evidence="3" id="KW-1185">Reference proteome</keyword>
<reference evidence="2 3" key="1">
    <citation type="journal article" date="2008" name="Proc. Natl. Acad. Sci. U.S.A.">
        <title>Niche adaptation and genome expansion in the chlorophyll d-producing cyanobacterium Acaryochloris marina.</title>
        <authorList>
            <person name="Swingley W.D."/>
            <person name="Chen M."/>
            <person name="Cheung P.C."/>
            <person name="Conrad A.L."/>
            <person name="Dejesa L.C."/>
            <person name="Hao J."/>
            <person name="Honchak B.M."/>
            <person name="Karbach L.E."/>
            <person name="Kurdoglu A."/>
            <person name="Lahiri S."/>
            <person name="Mastrian S.D."/>
            <person name="Miyashita H."/>
            <person name="Page L."/>
            <person name="Ramakrishna P."/>
            <person name="Satoh S."/>
            <person name="Sattley W.M."/>
            <person name="Shimada Y."/>
            <person name="Taylor H.L."/>
            <person name="Tomo T."/>
            <person name="Tsuchiya T."/>
            <person name="Wang Z.T."/>
            <person name="Raymond J."/>
            <person name="Mimuro M."/>
            <person name="Blankenship R.E."/>
            <person name="Touchman J.W."/>
        </authorList>
    </citation>
    <scope>NUCLEOTIDE SEQUENCE [LARGE SCALE GENOMIC DNA]</scope>
    <source>
        <strain evidence="3">MBIC 11017</strain>
        <plasmid evidence="3">Plasmid pREB2</plasmid>
    </source>
</reference>
<evidence type="ECO:0000313" key="3">
    <source>
        <dbReference type="Proteomes" id="UP000000268"/>
    </source>
</evidence>
<sequence length="70" mass="7853">MKAPKLHLQQQETPQCSPVASRGDPVFKDINRVLRNAIQNLPSKSEEIRGNVSLILSSRIPLKTRTLEGF</sequence>
<accession>A8ZM55</accession>
<dbReference type="HOGENOM" id="CLU_2748427_0_0_3"/>
<dbReference type="EMBL" id="CP000839">
    <property type="protein sequence ID" value="ABW31824.1"/>
    <property type="molecule type" value="Genomic_DNA"/>
</dbReference>
<keyword evidence="2" id="KW-0614">Plasmid</keyword>
<dbReference type="AlphaFoldDB" id="A8ZM55"/>
<gene>
    <name evidence="2" type="ordered locus">AM1_B0098</name>
</gene>
<evidence type="ECO:0000313" key="2">
    <source>
        <dbReference type="EMBL" id="ABW31824.1"/>
    </source>
</evidence>
<feature type="compositionally biased region" description="Polar residues" evidence="1">
    <location>
        <begin position="8"/>
        <end position="18"/>
    </location>
</feature>
<dbReference type="Proteomes" id="UP000000268">
    <property type="component" value="Plasmid pREB2"/>
</dbReference>
<evidence type="ECO:0000256" key="1">
    <source>
        <dbReference type="SAM" id="MobiDB-lite"/>
    </source>
</evidence>